<keyword evidence="4" id="KW-0472">Membrane</keyword>
<dbReference type="CDD" id="cd08977">
    <property type="entry name" value="SusD"/>
    <property type="match status" value="1"/>
</dbReference>
<evidence type="ECO:0000313" key="11">
    <source>
        <dbReference type="Proteomes" id="UP001139344"/>
    </source>
</evidence>
<protein>
    <submittedName>
        <fullName evidence="10">RagB/SusD family nutrient uptake outer membrane protein</fullName>
    </submittedName>
</protein>
<dbReference type="AlphaFoldDB" id="A0A9X1UUG1"/>
<dbReference type="PROSITE" id="PS51257">
    <property type="entry name" value="PROKAR_LIPOPROTEIN"/>
    <property type="match status" value="1"/>
</dbReference>
<comment type="caution">
    <text evidence="10">The sequence shown here is derived from an EMBL/GenBank/DDBJ whole genome shotgun (WGS) entry which is preliminary data.</text>
</comment>
<evidence type="ECO:0000256" key="5">
    <source>
        <dbReference type="ARBA" id="ARBA00023237"/>
    </source>
</evidence>
<dbReference type="InterPro" id="IPR011990">
    <property type="entry name" value="TPR-like_helical_dom_sf"/>
</dbReference>
<feature type="signal peptide" evidence="7">
    <location>
        <begin position="1"/>
        <end position="21"/>
    </location>
</feature>
<evidence type="ECO:0000256" key="7">
    <source>
        <dbReference type="SAM" id="SignalP"/>
    </source>
</evidence>
<keyword evidence="3 7" id="KW-0732">Signal</keyword>
<comment type="subcellular location">
    <subcellularLocation>
        <location evidence="1">Cell outer membrane</location>
    </subcellularLocation>
</comment>
<dbReference type="SUPFAM" id="SSF48452">
    <property type="entry name" value="TPR-like"/>
    <property type="match status" value="1"/>
</dbReference>
<dbReference type="RefSeq" id="WP_240095956.1">
    <property type="nucleotide sequence ID" value="NZ_JAJSON010000009.1"/>
</dbReference>
<sequence>MKNIKLLLIAALLVVSCSDLEEEPVGILAPESFFKTIDDLQAAANGSFAYMASEKYWGRKLTLSLLLRGDMADIGDLGTSGRRRDVNNFEMTDDNGMITAFWPQSYAIIGAANQAIAGAERLDGNQEKINEVAAQAYFSRAFTYYHLVRIFGDIPYIDMAVADVSTVDNISKTPEAEVYENIIADLEFAKEMLPDTQPTRSLPSKATAAAYLASVYLTLEEYQKAYDESKYVIDNKGTFNLELESDFQNLFIPDNAGALKEPLFTIDFIGQSRDGDLGQDYLAPLTGIREDETGRSEGGGWTVAVPTLNVYDDWNGRDYRKRVSLDTTAIFNGEVHPFTEFADFSDRGVNRPHIAKYYRYPGVSGSNGRESSHNFITMRYAEVLLIAAESLNEINGGSSEAIGYINQLRERARNRDGEIANFPEDVSAGVSQSELRDIIIRERRLELAFEFKRWYDIKRLKIGEQAFGPNGLEPHPNFDPNRDYLFPLPGDELSRNPNLQPNNPGY</sequence>
<evidence type="ECO:0000256" key="3">
    <source>
        <dbReference type="ARBA" id="ARBA00022729"/>
    </source>
</evidence>
<accession>A0A9X1UUG1</accession>
<evidence type="ECO:0000259" key="8">
    <source>
        <dbReference type="Pfam" id="PF07980"/>
    </source>
</evidence>
<evidence type="ECO:0000256" key="1">
    <source>
        <dbReference type="ARBA" id="ARBA00004442"/>
    </source>
</evidence>
<evidence type="ECO:0000313" key="10">
    <source>
        <dbReference type="EMBL" id="MCG9970542.1"/>
    </source>
</evidence>
<evidence type="ECO:0000256" key="2">
    <source>
        <dbReference type="ARBA" id="ARBA00006275"/>
    </source>
</evidence>
<dbReference type="GO" id="GO:0009279">
    <property type="term" value="C:cell outer membrane"/>
    <property type="evidence" value="ECO:0007669"/>
    <property type="project" value="UniProtKB-SubCell"/>
</dbReference>
<feature type="domain" description="SusD-like N-terminal" evidence="9">
    <location>
        <begin position="90"/>
        <end position="217"/>
    </location>
</feature>
<keyword evidence="11" id="KW-1185">Reference proteome</keyword>
<dbReference type="Proteomes" id="UP001139344">
    <property type="component" value="Unassembled WGS sequence"/>
</dbReference>
<evidence type="ECO:0000256" key="4">
    <source>
        <dbReference type="ARBA" id="ARBA00023136"/>
    </source>
</evidence>
<feature type="chain" id="PRO_5040750617" evidence="7">
    <location>
        <begin position="22"/>
        <end position="506"/>
    </location>
</feature>
<feature type="domain" description="RagB/SusD" evidence="8">
    <location>
        <begin position="352"/>
        <end position="506"/>
    </location>
</feature>
<dbReference type="Gene3D" id="1.25.40.390">
    <property type="match status" value="1"/>
</dbReference>
<evidence type="ECO:0000259" key="9">
    <source>
        <dbReference type="Pfam" id="PF14322"/>
    </source>
</evidence>
<gene>
    <name evidence="10" type="ORF">LU635_02745</name>
</gene>
<keyword evidence="5" id="KW-0998">Cell outer membrane</keyword>
<reference evidence="10" key="1">
    <citation type="submission" date="2021-12" db="EMBL/GenBank/DDBJ databases">
        <title>Description of Gramella crocea sp. nov., a new bacterium isolated from activated sludge.</title>
        <authorList>
            <person name="Zhang X."/>
        </authorList>
    </citation>
    <scope>NUCLEOTIDE SEQUENCE</scope>
    <source>
        <strain evidence="10">YB25</strain>
    </source>
</reference>
<evidence type="ECO:0000256" key="6">
    <source>
        <dbReference type="SAM" id="MobiDB-lite"/>
    </source>
</evidence>
<comment type="similarity">
    <text evidence="2">Belongs to the SusD family.</text>
</comment>
<feature type="region of interest" description="Disordered" evidence="6">
    <location>
        <begin position="468"/>
        <end position="506"/>
    </location>
</feature>
<feature type="compositionally biased region" description="Polar residues" evidence="6">
    <location>
        <begin position="495"/>
        <end position="506"/>
    </location>
</feature>
<dbReference type="InterPro" id="IPR012944">
    <property type="entry name" value="SusD_RagB_dom"/>
</dbReference>
<dbReference type="Pfam" id="PF14322">
    <property type="entry name" value="SusD-like_3"/>
    <property type="match status" value="1"/>
</dbReference>
<dbReference type="EMBL" id="JAJSON010000009">
    <property type="protein sequence ID" value="MCG9970542.1"/>
    <property type="molecule type" value="Genomic_DNA"/>
</dbReference>
<organism evidence="10 11">
    <name type="scientific">Christiangramia crocea</name>
    <dbReference type="NCBI Taxonomy" id="2904124"/>
    <lineage>
        <taxon>Bacteria</taxon>
        <taxon>Pseudomonadati</taxon>
        <taxon>Bacteroidota</taxon>
        <taxon>Flavobacteriia</taxon>
        <taxon>Flavobacteriales</taxon>
        <taxon>Flavobacteriaceae</taxon>
        <taxon>Christiangramia</taxon>
    </lineage>
</organism>
<name>A0A9X1UUG1_9FLAO</name>
<dbReference type="InterPro" id="IPR033985">
    <property type="entry name" value="SusD-like_N"/>
</dbReference>
<dbReference type="Pfam" id="PF07980">
    <property type="entry name" value="SusD_RagB"/>
    <property type="match status" value="1"/>
</dbReference>
<proteinExistence type="inferred from homology"/>